<dbReference type="InterPro" id="IPR008258">
    <property type="entry name" value="Transglycosylase_SLT_dom_1"/>
</dbReference>
<dbReference type="Pfam" id="PF01476">
    <property type="entry name" value="LysM"/>
    <property type="match status" value="1"/>
</dbReference>
<protein>
    <submittedName>
        <fullName evidence="4">Transglycosylase SLT domain-containing protein</fullName>
    </submittedName>
</protein>
<evidence type="ECO:0000256" key="2">
    <source>
        <dbReference type="SAM" id="SignalP"/>
    </source>
</evidence>
<dbReference type="Gene3D" id="3.10.350.10">
    <property type="entry name" value="LysM domain"/>
    <property type="match status" value="1"/>
</dbReference>
<dbReference type="PROSITE" id="PS51782">
    <property type="entry name" value="LYSM"/>
    <property type="match status" value="1"/>
</dbReference>
<evidence type="ECO:0000259" key="3">
    <source>
        <dbReference type="PROSITE" id="PS51782"/>
    </source>
</evidence>
<dbReference type="InterPro" id="IPR036779">
    <property type="entry name" value="LysM_dom_sf"/>
</dbReference>
<dbReference type="Pfam" id="PF01464">
    <property type="entry name" value="SLT"/>
    <property type="match status" value="1"/>
</dbReference>
<dbReference type="EMBL" id="CP104694">
    <property type="protein sequence ID" value="UXI66969.1"/>
    <property type="molecule type" value="Genomic_DNA"/>
</dbReference>
<dbReference type="Gene3D" id="1.10.530.10">
    <property type="match status" value="1"/>
</dbReference>
<feature type="domain" description="LysM" evidence="3">
    <location>
        <begin position="453"/>
        <end position="499"/>
    </location>
</feature>
<dbReference type="PANTHER" id="PTHR37423:SF2">
    <property type="entry name" value="MEMBRANE-BOUND LYTIC MUREIN TRANSGLYCOSYLASE C"/>
    <property type="match status" value="1"/>
</dbReference>
<organism evidence="4 5">
    <name type="scientific">Tahibacter amnicola</name>
    <dbReference type="NCBI Taxonomy" id="2976241"/>
    <lineage>
        <taxon>Bacteria</taxon>
        <taxon>Pseudomonadati</taxon>
        <taxon>Pseudomonadota</taxon>
        <taxon>Gammaproteobacteria</taxon>
        <taxon>Lysobacterales</taxon>
        <taxon>Rhodanobacteraceae</taxon>
        <taxon>Tahibacter</taxon>
    </lineage>
</organism>
<evidence type="ECO:0000256" key="1">
    <source>
        <dbReference type="ARBA" id="ARBA00007734"/>
    </source>
</evidence>
<dbReference type="RefSeq" id="WP_261693945.1">
    <property type="nucleotide sequence ID" value="NZ_CP104694.1"/>
</dbReference>
<name>A0ABY6BB94_9GAMM</name>
<dbReference type="SUPFAM" id="SSF54106">
    <property type="entry name" value="LysM domain"/>
    <property type="match status" value="1"/>
</dbReference>
<evidence type="ECO:0000313" key="4">
    <source>
        <dbReference type="EMBL" id="UXI66969.1"/>
    </source>
</evidence>
<dbReference type="InterPro" id="IPR023346">
    <property type="entry name" value="Lysozyme-like_dom_sf"/>
</dbReference>
<reference evidence="4" key="1">
    <citation type="submission" date="2022-09" db="EMBL/GenBank/DDBJ databases">
        <title>Tahibacter sp. nov., isolated from a fresh water.</title>
        <authorList>
            <person name="Baek J.H."/>
            <person name="Lee J.K."/>
            <person name="Kim J.M."/>
            <person name="Jeon C.O."/>
        </authorList>
    </citation>
    <scope>NUCLEOTIDE SEQUENCE</scope>
    <source>
        <strain evidence="4">W38</strain>
    </source>
</reference>
<gene>
    <name evidence="4" type="ORF">N4264_19775</name>
</gene>
<accession>A0ABY6BB94</accession>
<feature type="chain" id="PRO_5046840449" evidence="2">
    <location>
        <begin position="22"/>
        <end position="505"/>
    </location>
</feature>
<dbReference type="CDD" id="cd00118">
    <property type="entry name" value="LysM"/>
    <property type="match status" value="1"/>
</dbReference>
<proteinExistence type="inferred from homology"/>
<sequence>MISLRCAAAVAVLVLVGGCTGATSKGVAKGKAAAIVDESAVNALYGRLESSVKRYEQGVELAASGEAERAAKEGNAALDDLRAAALQCHSTPGCEEERFLSAFDGLLRRDAPVAPANAAEPATNPADGDGELVAGEGSPVLTDLPEAGRSITLLKGKPLADIIALNGPVKAALEEWLTQYRPNLVQAYVSYQYMRYRMWPEYQKAGLPEALLFGFLAKESGGKVHAVSRSGASGPLQFMYATGLRFGLATVDGFDQRFDPMLSARANAAYLNEQLRIFNNDLELVLAAYNGGEGRMARLAGGGRARFWDPQVYAALPPETRDYVPMVLAAAWLFMHPERYNMTFPRVDGRPGSITLDRAMSLSELSICFGNEAGNRDGWFRPLRNLNPSFEPQEALPVGTRLEVPAVLEAAYPRTCAAGPWQTLAAELHAASAPQVAVSRTSGASRRSVGGPRSYTVRKGDTLAAIARKHPCAEVRDIAQLNRLRAPTYPIKPGQTLRLPAACSG</sequence>
<feature type="signal peptide" evidence="2">
    <location>
        <begin position="1"/>
        <end position="21"/>
    </location>
</feature>
<dbReference type="InterPro" id="IPR018392">
    <property type="entry name" value="LysM"/>
</dbReference>
<dbReference type="Proteomes" id="UP001064632">
    <property type="component" value="Chromosome"/>
</dbReference>
<dbReference type="SUPFAM" id="SSF53955">
    <property type="entry name" value="Lysozyme-like"/>
    <property type="match status" value="1"/>
</dbReference>
<dbReference type="SMART" id="SM00257">
    <property type="entry name" value="LysM"/>
    <property type="match status" value="1"/>
</dbReference>
<dbReference type="PROSITE" id="PS51257">
    <property type="entry name" value="PROKAR_LIPOPROTEIN"/>
    <property type="match status" value="1"/>
</dbReference>
<dbReference type="PANTHER" id="PTHR37423">
    <property type="entry name" value="SOLUBLE LYTIC MUREIN TRANSGLYCOSYLASE-RELATED"/>
    <property type="match status" value="1"/>
</dbReference>
<keyword evidence="2" id="KW-0732">Signal</keyword>
<comment type="similarity">
    <text evidence="1">Belongs to the transglycosylase Slt family.</text>
</comment>
<keyword evidence="5" id="KW-1185">Reference proteome</keyword>
<evidence type="ECO:0000313" key="5">
    <source>
        <dbReference type="Proteomes" id="UP001064632"/>
    </source>
</evidence>